<dbReference type="PRINTS" id="PR00080">
    <property type="entry name" value="SDRFAMILY"/>
</dbReference>
<dbReference type="InterPro" id="IPR036291">
    <property type="entry name" value="NAD(P)-bd_dom_sf"/>
</dbReference>
<keyword evidence="2" id="KW-0560">Oxidoreductase</keyword>
<dbReference type="FunFam" id="3.40.50.720:FF:000173">
    <property type="entry name" value="3-oxoacyl-[acyl-carrier protein] reductase"/>
    <property type="match status" value="1"/>
</dbReference>
<dbReference type="PROSITE" id="PS00061">
    <property type="entry name" value="ADH_SHORT"/>
    <property type="match status" value="1"/>
</dbReference>
<dbReference type="InterPro" id="IPR020904">
    <property type="entry name" value="Sc_DH/Rdtase_CS"/>
</dbReference>
<name>A0A1W2GY65_9BACT</name>
<dbReference type="Pfam" id="PF13561">
    <property type="entry name" value="adh_short_C2"/>
    <property type="match status" value="1"/>
</dbReference>
<organism evidence="3 4">
    <name type="scientific">Aquiflexum balticum DSM 16537</name>
    <dbReference type="NCBI Taxonomy" id="758820"/>
    <lineage>
        <taxon>Bacteria</taxon>
        <taxon>Pseudomonadati</taxon>
        <taxon>Bacteroidota</taxon>
        <taxon>Cytophagia</taxon>
        <taxon>Cytophagales</taxon>
        <taxon>Cyclobacteriaceae</taxon>
        <taxon>Aquiflexum</taxon>
    </lineage>
</organism>
<gene>
    <name evidence="3" type="ORF">SAMN00777080_0084</name>
</gene>
<dbReference type="RefSeq" id="WP_084118433.1">
    <property type="nucleotide sequence ID" value="NZ_LT838813.1"/>
</dbReference>
<dbReference type="AlphaFoldDB" id="A0A1W2GY65"/>
<proteinExistence type="inferred from homology"/>
<evidence type="ECO:0000256" key="2">
    <source>
        <dbReference type="ARBA" id="ARBA00023002"/>
    </source>
</evidence>
<protein>
    <submittedName>
        <fullName evidence="3">NAD(P)-dependent dehydrogenase, short-chain alcohol dehydrogenase family</fullName>
    </submittedName>
</protein>
<sequence>MRPVAFVTGGTRGIGLGIAHQLASNGYDLILNGVREEIEVESVLKILRSMSVEVCYAKGNIALEADRREIVKKVKSRFGKLNVLVNNAGVAPKVRADILEVTPEDFDELMDINLRGTFFLTQSLAQWMLGQKQENPSDSFSIIHITSVSASMASINRAAYCISKAGLSMFTKLMAVRMADKNIPVYEVRPGVIATDMTEKVKSAYQERIQNGLTLEKRMGLPDDVGKVVAALAKGDLPYATGQVITVDGGLTVERL</sequence>
<dbReference type="InterPro" id="IPR002347">
    <property type="entry name" value="SDR_fam"/>
</dbReference>
<dbReference type="Proteomes" id="UP000192333">
    <property type="component" value="Chromosome I"/>
</dbReference>
<dbReference type="STRING" id="758820.SAMN00777080_0084"/>
<dbReference type="SUPFAM" id="SSF51735">
    <property type="entry name" value="NAD(P)-binding Rossmann-fold domains"/>
    <property type="match status" value="1"/>
</dbReference>
<dbReference type="PANTHER" id="PTHR42760:SF133">
    <property type="entry name" value="3-OXOACYL-[ACYL-CARRIER-PROTEIN] REDUCTASE"/>
    <property type="match status" value="1"/>
</dbReference>
<evidence type="ECO:0000256" key="1">
    <source>
        <dbReference type="ARBA" id="ARBA00006484"/>
    </source>
</evidence>
<dbReference type="PRINTS" id="PR00081">
    <property type="entry name" value="GDHRDH"/>
</dbReference>
<dbReference type="Gene3D" id="3.40.50.720">
    <property type="entry name" value="NAD(P)-binding Rossmann-like Domain"/>
    <property type="match status" value="1"/>
</dbReference>
<dbReference type="GO" id="GO:0006633">
    <property type="term" value="P:fatty acid biosynthetic process"/>
    <property type="evidence" value="ECO:0007669"/>
    <property type="project" value="TreeGrafter"/>
</dbReference>
<comment type="similarity">
    <text evidence="1">Belongs to the short-chain dehydrogenases/reductases (SDR) family.</text>
</comment>
<dbReference type="GO" id="GO:0016616">
    <property type="term" value="F:oxidoreductase activity, acting on the CH-OH group of donors, NAD or NADP as acceptor"/>
    <property type="evidence" value="ECO:0007669"/>
    <property type="project" value="TreeGrafter"/>
</dbReference>
<dbReference type="PANTHER" id="PTHR42760">
    <property type="entry name" value="SHORT-CHAIN DEHYDROGENASES/REDUCTASES FAMILY MEMBER"/>
    <property type="match status" value="1"/>
</dbReference>
<evidence type="ECO:0000313" key="3">
    <source>
        <dbReference type="EMBL" id="SMD41559.1"/>
    </source>
</evidence>
<dbReference type="NCBIfam" id="NF009386">
    <property type="entry name" value="PRK12745.1"/>
    <property type="match status" value="1"/>
</dbReference>
<reference evidence="4" key="1">
    <citation type="submission" date="2017-04" db="EMBL/GenBank/DDBJ databases">
        <authorList>
            <person name="Varghese N."/>
            <person name="Submissions S."/>
        </authorList>
    </citation>
    <scope>NUCLEOTIDE SEQUENCE [LARGE SCALE GENOMIC DNA]</scope>
    <source>
        <strain evidence="4">DSM 16537</strain>
    </source>
</reference>
<accession>A0A1W2GY65</accession>
<keyword evidence="4" id="KW-1185">Reference proteome</keyword>
<dbReference type="GO" id="GO:0048038">
    <property type="term" value="F:quinone binding"/>
    <property type="evidence" value="ECO:0007669"/>
    <property type="project" value="TreeGrafter"/>
</dbReference>
<evidence type="ECO:0000313" key="4">
    <source>
        <dbReference type="Proteomes" id="UP000192333"/>
    </source>
</evidence>
<dbReference type="OrthoDB" id="9788235at2"/>
<dbReference type="EMBL" id="LT838813">
    <property type="protein sequence ID" value="SMD41559.1"/>
    <property type="molecule type" value="Genomic_DNA"/>
</dbReference>